<dbReference type="EMBL" id="LELK01000001">
    <property type="protein sequence ID" value="KMM39095.1"/>
    <property type="molecule type" value="Genomic_DNA"/>
</dbReference>
<dbReference type="PATRIC" id="fig|157733.3.peg.3797"/>
<dbReference type="RefSeq" id="WP_048310265.1">
    <property type="nucleotide sequence ID" value="NZ_CP119526.1"/>
</dbReference>
<organism evidence="1 2">
    <name type="scientific">Guptibacillus hwajinpoensis</name>
    <dbReference type="NCBI Taxonomy" id="208199"/>
    <lineage>
        <taxon>Bacteria</taxon>
        <taxon>Bacillati</taxon>
        <taxon>Bacillota</taxon>
        <taxon>Bacilli</taxon>
        <taxon>Bacillales</taxon>
        <taxon>Guptibacillaceae</taxon>
        <taxon>Guptibacillus</taxon>
    </lineage>
</organism>
<dbReference type="Proteomes" id="UP000035996">
    <property type="component" value="Unassembled WGS sequence"/>
</dbReference>
<proteinExistence type="predicted"/>
<dbReference type="OrthoDB" id="2353604at2"/>
<evidence type="ECO:0000313" key="1">
    <source>
        <dbReference type="EMBL" id="KMM39095.1"/>
    </source>
</evidence>
<comment type="caution">
    <text evidence="1">The sequence shown here is derived from an EMBL/GenBank/DDBJ whole genome shotgun (WGS) entry which is preliminary data.</text>
</comment>
<evidence type="ECO:0000313" key="2">
    <source>
        <dbReference type="Proteomes" id="UP000035996"/>
    </source>
</evidence>
<gene>
    <name evidence="1" type="ORF">AB986_07640</name>
</gene>
<dbReference type="AlphaFoldDB" id="A0A0J6D187"/>
<accession>A0A0J6D187</accession>
<protein>
    <submittedName>
        <fullName evidence="1">Group-specific protein</fullName>
    </submittedName>
</protein>
<sequence>MGKCTIDHSYGDVLAKLEDQSDFMPDALVQKTYKFLQQTISQEALNELFHLLKKYDLATDSEREKRNQEIENMTGR</sequence>
<reference evidence="1" key="1">
    <citation type="submission" date="2015-06" db="EMBL/GenBank/DDBJ databases">
        <authorList>
            <person name="Liu B."/>
            <person name="Wang J."/>
            <person name="Zhu Y."/>
            <person name="Liu G."/>
            <person name="Chen Q."/>
            <person name="Zheng C."/>
            <person name="Che J."/>
            <person name="Ge C."/>
            <person name="Shi H."/>
            <person name="Pan Z."/>
            <person name="Liu X."/>
        </authorList>
    </citation>
    <scope>NUCLEOTIDE SEQUENCE [LARGE SCALE GENOMIC DNA]</scope>
    <source>
        <strain evidence="1">DSM 16346</strain>
    </source>
</reference>
<name>A0A0J6D187_9BACL</name>
<keyword evidence="2" id="KW-1185">Reference proteome</keyword>